<gene>
    <name evidence="2" type="ORF">PSON_ATCC_30995.1.T0570110</name>
</gene>
<proteinExistence type="predicted"/>
<feature type="domain" description="PH" evidence="1">
    <location>
        <begin position="88"/>
        <end position="189"/>
    </location>
</feature>
<dbReference type="Proteomes" id="UP000692954">
    <property type="component" value="Unassembled WGS sequence"/>
</dbReference>
<name>A0A8S1NDJ8_9CILI</name>
<evidence type="ECO:0000259" key="1">
    <source>
        <dbReference type="SMART" id="SM00233"/>
    </source>
</evidence>
<accession>A0A8S1NDJ8</accession>
<dbReference type="Pfam" id="PF15413">
    <property type="entry name" value="PH_11"/>
    <property type="match status" value="1"/>
</dbReference>
<reference evidence="2" key="1">
    <citation type="submission" date="2021-01" db="EMBL/GenBank/DDBJ databases">
        <authorList>
            <consortium name="Genoscope - CEA"/>
            <person name="William W."/>
        </authorList>
    </citation>
    <scope>NUCLEOTIDE SEQUENCE</scope>
</reference>
<evidence type="ECO:0000313" key="3">
    <source>
        <dbReference type="Proteomes" id="UP000692954"/>
    </source>
</evidence>
<dbReference type="PANTHER" id="PTHR47112">
    <property type="entry name" value="PX DOMAIN-CONTAINING PROTEIN"/>
    <property type="match status" value="1"/>
</dbReference>
<keyword evidence="3" id="KW-1185">Reference proteome</keyword>
<dbReference type="PANTHER" id="PTHR47112:SF1">
    <property type="entry name" value="PX DOMAIN-CONTAINING PROTEIN"/>
    <property type="match status" value="1"/>
</dbReference>
<dbReference type="EMBL" id="CAJJDN010000057">
    <property type="protein sequence ID" value="CAD8091157.1"/>
    <property type="molecule type" value="Genomic_DNA"/>
</dbReference>
<comment type="caution">
    <text evidence="2">The sequence shown here is derived from an EMBL/GenBank/DDBJ whole genome shotgun (WGS) entry which is preliminary data.</text>
</comment>
<evidence type="ECO:0000313" key="2">
    <source>
        <dbReference type="EMBL" id="CAD8091157.1"/>
    </source>
</evidence>
<dbReference type="SMART" id="SM00233">
    <property type="entry name" value="PH"/>
    <property type="match status" value="1"/>
</dbReference>
<dbReference type="OrthoDB" id="289113at2759"/>
<organism evidence="2 3">
    <name type="scientific">Paramecium sonneborni</name>
    <dbReference type="NCBI Taxonomy" id="65129"/>
    <lineage>
        <taxon>Eukaryota</taxon>
        <taxon>Sar</taxon>
        <taxon>Alveolata</taxon>
        <taxon>Ciliophora</taxon>
        <taxon>Intramacronucleata</taxon>
        <taxon>Oligohymenophorea</taxon>
        <taxon>Peniculida</taxon>
        <taxon>Parameciidae</taxon>
        <taxon>Paramecium</taxon>
    </lineage>
</organism>
<sequence length="404" mass="47154">MDSFTRLQQKEFIDIDLLIKNEAIIKQENLSCFFQKDYRESISDQTRKTKDTNSNNTHISLLLISPQSLVNSENLNDNMMINHRNSIQPFFGALLKKSPHWIQGYKERQCSIINRVFRYFSSDSHKLEGVLNFDVQTYQLIDIKDKQGNVIEFIIKPLGKVEKTFQFKGHTSQETQRWFSIIKLHLQDSLGALNKLTSLCLYGKFWRHERISAQQLEEEAQDADLLLFRGKSFNCQVQRALTQDDYDHVGLLIKIEPNTLVIFESLPTNGVSICEWKTFNVKEWYNLYEKIVYRRLQTNRSVTFKNKLSDFVHNNLGKRFSCAPSKLLIQNSVNIGDTSQQTVNSQNRTYFCSELIAKCYKILGFLPKNISSTQYWPGSFSQKNIKLKLDQAQLSDEYLIDFCI</sequence>
<dbReference type="AlphaFoldDB" id="A0A8S1NDJ8"/>
<dbReference type="InterPro" id="IPR001849">
    <property type="entry name" value="PH_domain"/>
</dbReference>
<protein>
    <recommendedName>
        <fullName evidence="1">PH domain-containing protein</fullName>
    </recommendedName>
</protein>